<dbReference type="Pfam" id="PF01565">
    <property type="entry name" value="FAD_binding_4"/>
    <property type="match status" value="1"/>
</dbReference>
<dbReference type="PANTHER" id="PTHR13878">
    <property type="entry name" value="GULONOLACTONE OXIDASE"/>
    <property type="match status" value="1"/>
</dbReference>
<evidence type="ECO:0000256" key="1">
    <source>
        <dbReference type="ARBA" id="ARBA00005147"/>
    </source>
</evidence>
<dbReference type="InterPro" id="IPR006094">
    <property type="entry name" value="Oxid_FAD_bind_N"/>
</dbReference>
<dbReference type="Proteomes" id="UP000639772">
    <property type="component" value="Chromosome 3"/>
</dbReference>
<reference evidence="9 10" key="1">
    <citation type="journal article" date="2020" name="Nat. Food">
        <title>A phased Vanilla planifolia genome enables genetic improvement of flavour and production.</title>
        <authorList>
            <person name="Hasing T."/>
            <person name="Tang H."/>
            <person name="Brym M."/>
            <person name="Khazi F."/>
            <person name="Huang T."/>
            <person name="Chambers A.H."/>
        </authorList>
    </citation>
    <scope>NUCLEOTIDE SEQUENCE [LARGE SCALE GENOMIC DNA]</scope>
    <source>
        <tissue evidence="9">Leaf</tissue>
    </source>
</reference>
<dbReference type="EMBL" id="JADCNM010000003">
    <property type="protein sequence ID" value="KAG0490213.1"/>
    <property type="molecule type" value="Genomic_DNA"/>
</dbReference>
<sequence>MFLYKSNATSALITKFSLTPLIMPETKFFCSSSSQALICLTSLLILAVTSSPPESPIKCASVNTNCTVTNSYGTYPDRTICRAAHAAFPSSEVELVAALADAARAGRKVKAVTRYVHSIPKLSCPDGEYGVLISTQNLNRVVGVDASALLMTVESGMLLRDFVKAAGNAGLALPSSPYWMGVTVGGMLATGAHGSSLWGKGSSVHDYVVGIRIVTPASSEDGWAVVRSIVAEDPELDAVKVSLGVLGIISQVIFKLQPLFKRSIRYEQRSDADLANVTVAFGQQYEFADVTWYPGDRMALYRKDNRVSANAFGNGLYNFLGFRATASLVLAADRTTEESLEALGNADGKCADATMVNGALALAAYGLTNNGVLFTGYPVVGLQHRMQASGSCLNGPEDGLLTACPWDPRVKGRFFHQTAFCVPLLKVQDFILQVQKLRDLHPSALCNADINNGIVMRYVKASSAYLGKVEDCVDFDITYYRSRDPMKPRLYEDFFEEIEQMALVKYGALPHWGKNRNIAFDSVIDKYPKREDFLKVKNKYDPRGLFSSEWTDQVLGIEGKKASIVKYGCALEGLCVCSEDHHCAPEKGYLCRPGKVYNDARVCSRI</sequence>
<keyword evidence="6" id="KW-0560">Oxidoreductase</keyword>
<dbReference type="GO" id="GO:0016020">
    <property type="term" value="C:membrane"/>
    <property type="evidence" value="ECO:0007669"/>
    <property type="project" value="InterPro"/>
</dbReference>
<gene>
    <name evidence="9" type="ORF">HPP92_007076</name>
</gene>
<proteinExistence type="inferred from homology"/>
<dbReference type="EC" id="1.1.3.8" evidence="3"/>
<dbReference type="Pfam" id="PF22906">
    <property type="entry name" value="GULLO2-like_3rd"/>
    <property type="match status" value="1"/>
</dbReference>
<dbReference type="GO" id="GO:0071949">
    <property type="term" value="F:FAD binding"/>
    <property type="evidence" value="ECO:0007669"/>
    <property type="project" value="InterPro"/>
</dbReference>
<evidence type="ECO:0000256" key="3">
    <source>
        <dbReference type="ARBA" id="ARBA00013121"/>
    </source>
</evidence>
<dbReference type="Gene3D" id="3.30.465.10">
    <property type="match status" value="1"/>
</dbReference>
<dbReference type="InterPro" id="IPR050432">
    <property type="entry name" value="FAD-linked_Oxidoreductases_BP"/>
</dbReference>
<evidence type="ECO:0000256" key="6">
    <source>
        <dbReference type="ARBA" id="ARBA00023002"/>
    </source>
</evidence>
<comment type="caution">
    <text evidence="9">The sequence shown here is derived from an EMBL/GenBank/DDBJ whole genome shotgun (WGS) entry which is preliminary data.</text>
</comment>
<protein>
    <recommendedName>
        <fullName evidence="3">L-gulonolactone oxidase</fullName>
        <ecNumber evidence="3">1.1.3.8</ecNumber>
    </recommendedName>
</protein>
<dbReference type="Pfam" id="PF04030">
    <property type="entry name" value="ALO"/>
    <property type="match status" value="1"/>
</dbReference>
<comment type="similarity">
    <text evidence="2">Belongs to the oxygen-dependent FAD-linked oxidoreductase family.</text>
</comment>
<dbReference type="InterPro" id="IPR010030">
    <property type="entry name" value="GULO_Plant"/>
</dbReference>
<evidence type="ECO:0000256" key="7">
    <source>
        <dbReference type="ARBA" id="ARBA00048083"/>
    </source>
</evidence>
<organism evidence="9 10">
    <name type="scientific">Vanilla planifolia</name>
    <name type="common">Vanilla</name>
    <dbReference type="NCBI Taxonomy" id="51239"/>
    <lineage>
        <taxon>Eukaryota</taxon>
        <taxon>Viridiplantae</taxon>
        <taxon>Streptophyta</taxon>
        <taxon>Embryophyta</taxon>
        <taxon>Tracheophyta</taxon>
        <taxon>Spermatophyta</taxon>
        <taxon>Magnoliopsida</taxon>
        <taxon>Liliopsida</taxon>
        <taxon>Asparagales</taxon>
        <taxon>Orchidaceae</taxon>
        <taxon>Vanilloideae</taxon>
        <taxon>Vanilleae</taxon>
        <taxon>Vanilla</taxon>
    </lineage>
</organism>
<dbReference type="GO" id="GO:0003885">
    <property type="term" value="F:D-arabinono-1,4-lactone oxidase activity"/>
    <property type="evidence" value="ECO:0007669"/>
    <property type="project" value="InterPro"/>
</dbReference>
<keyword evidence="4" id="KW-0060">Ascorbate biosynthesis</keyword>
<evidence type="ECO:0000313" key="9">
    <source>
        <dbReference type="EMBL" id="KAG0490213.1"/>
    </source>
</evidence>
<dbReference type="GO" id="GO:0019853">
    <property type="term" value="P:L-ascorbic acid biosynthetic process"/>
    <property type="evidence" value="ECO:0007669"/>
    <property type="project" value="UniProtKB-UniPathway"/>
</dbReference>
<dbReference type="PANTHER" id="PTHR13878:SF67">
    <property type="entry name" value="L-GULONOLACTONE OXIDASE 5"/>
    <property type="match status" value="1"/>
</dbReference>
<name>A0A835RGV6_VANPL</name>
<dbReference type="AlphaFoldDB" id="A0A835RGV6"/>
<dbReference type="InterPro" id="IPR036318">
    <property type="entry name" value="FAD-bd_PCMH-like_sf"/>
</dbReference>
<feature type="domain" description="FAD-binding PCMH-type" evidence="8">
    <location>
        <begin position="79"/>
        <end position="259"/>
    </location>
</feature>
<dbReference type="InterPro" id="IPR055154">
    <property type="entry name" value="GULLO2-like_C"/>
</dbReference>
<evidence type="ECO:0000259" key="8">
    <source>
        <dbReference type="PROSITE" id="PS51387"/>
    </source>
</evidence>
<dbReference type="UniPathway" id="UPA00132"/>
<dbReference type="Gene3D" id="1.10.45.10">
    <property type="entry name" value="Vanillyl-alcohol Oxidase, Chain A, domain 4"/>
    <property type="match status" value="1"/>
</dbReference>
<dbReference type="OrthoDB" id="610608at2759"/>
<dbReference type="PROSITE" id="PS51387">
    <property type="entry name" value="FAD_PCMH"/>
    <property type="match status" value="1"/>
</dbReference>
<evidence type="ECO:0000256" key="5">
    <source>
        <dbReference type="ARBA" id="ARBA00022729"/>
    </source>
</evidence>
<accession>A0A835RGV6</accession>
<dbReference type="InterPro" id="IPR016166">
    <property type="entry name" value="FAD-bd_PCMH"/>
</dbReference>
<dbReference type="InterPro" id="IPR016171">
    <property type="entry name" value="Vanillyl_alc_oxidase_C-sub2"/>
</dbReference>
<dbReference type="NCBIfam" id="TIGR01677">
    <property type="entry name" value="pln_FAD_oxido"/>
    <property type="match status" value="1"/>
</dbReference>
<dbReference type="FunFam" id="3.30.465.10:FF:000033">
    <property type="entry name" value="L-gulonolactone oxidase 5"/>
    <property type="match status" value="1"/>
</dbReference>
<dbReference type="SUPFAM" id="SSF56176">
    <property type="entry name" value="FAD-binding/transporter-associated domain-like"/>
    <property type="match status" value="1"/>
</dbReference>
<comment type="catalytic activity">
    <reaction evidence="7">
        <text>L-gulono-1,4-lactone + O2 = L-ascorbate + H2O2 + H(+)</text>
        <dbReference type="Rhea" id="RHEA:32363"/>
        <dbReference type="ChEBI" id="CHEBI:15378"/>
        <dbReference type="ChEBI" id="CHEBI:15379"/>
        <dbReference type="ChEBI" id="CHEBI:16240"/>
        <dbReference type="ChEBI" id="CHEBI:17587"/>
        <dbReference type="ChEBI" id="CHEBI:38290"/>
        <dbReference type="EC" id="1.1.3.8"/>
    </reaction>
</comment>
<dbReference type="Gene3D" id="3.30.70.2520">
    <property type="match status" value="1"/>
</dbReference>
<dbReference type="InterPro" id="IPR007173">
    <property type="entry name" value="ALO_C"/>
</dbReference>
<evidence type="ECO:0000313" key="10">
    <source>
        <dbReference type="Proteomes" id="UP000639772"/>
    </source>
</evidence>
<dbReference type="GO" id="GO:0050105">
    <property type="term" value="F:L-gulonolactone oxidase activity"/>
    <property type="evidence" value="ECO:0007669"/>
    <property type="project" value="UniProtKB-EC"/>
</dbReference>
<evidence type="ECO:0000256" key="4">
    <source>
        <dbReference type="ARBA" id="ARBA00022644"/>
    </source>
</evidence>
<dbReference type="InterPro" id="IPR016169">
    <property type="entry name" value="FAD-bd_PCMH_sub2"/>
</dbReference>
<comment type="pathway">
    <text evidence="1">Cofactor biosynthesis; L-ascorbate biosynthesis.</text>
</comment>
<evidence type="ECO:0000256" key="2">
    <source>
        <dbReference type="ARBA" id="ARBA00005466"/>
    </source>
</evidence>
<keyword evidence="5" id="KW-0732">Signal</keyword>